<name>A0A7I7SN11_9MYCO</name>
<feature type="transmembrane region" description="Helical" evidence="1">
    <location>
        <begin position="38"/>
        <end position="61"/>
    </location>
</feature>
<feature type="transmembrane region" description="Helical" evidence="1">
    <location>
        <begin position="82"/>
        <end position="100"/>
    </location>
</feature>
<keyword evidence="1" id="KW-0812">Transmembrane</keyword>
<evidence type="ECO:0008006" key="4">
    <source>
        <dbReference type="Google" id="ProtNLM"/>
    </source>
</evidence>
<evidence type="ECO:0000256" key="1">
    <source>
        <dbReference type="SAM" id="Phobius"/>
    </source>
</evidence>
<dbReference type="Pfam" id="PF11139">
    <property type="entry name" value="SfLAP"/>
    <property type="match status" value="1"/>
</dbReference>
<evidence type="ECO:0000313" key="2">
    <source>
        <dbReference type="EMBL" id="BBY57405.1"/>
    </source>
</evidence>
<feature type="transmembrane region" description="Helical" evidence="1">
    <location>
        <begin position="177"/>
        <end position="200"/>
    </location>
</feature>
<keyword evidence="1" id="KW-0472">Membrane</keyword>
<evidence type="ECO:0000313" key="3">
    <source>
        <dbReference type="Proteomes" id="UP000466445"/>
    </source>
</evidence>
<keyword evidence="3" id="KW-1185">Reference proteome</keyword>
<dbReference type="KEGG" id="msar:MSAR_05410"/>
<proteinExistence type="predicted"/>
<dbReference type="EMBL" id="AP022595">
    <property type="protein sequence ID" value="BBY57405.1"/>
    <property type="molecule type" value="Genomic_DNA"/>
</dbReference>
<dbReference type="Proteomes" id="UP000466445">
    <property type="component" value="Chromosome"/>
</dbReference>
<reference evidence="2 3" key="1">
    <citation type="journal article" date="2019" name="Emerg. Microbes Infect.">
        <title>Comprehensive subspecies identification of 175 nontuberculous mycobacteria species based on 7547 genomic profiles.</title>
        <authorList>
            <person name="Matsumoto Y."/>
            <person name="Kinjo T."/>
            <person name="Motooka D."/>
            <person name="Nabeya D."/>
            <person name="Jung N."/>
            <person name="Uechi K."/>
            <person name="Horii T."/>
            <person name="Iida T."/>
            <person name="Fujita J."/>
            <person name="Nakamura S."/>
        </authorList>
    </citation>
    <scope>NUCLEOTIDE SEQUENCE [LARGE SCALE GENOMIC DNA]</scope>
    <source>
        <strain evidence="2 3">JCM 30395</strain>
    </source>
</reference>
<feature type="transmembrane region" description="Helical" evidence="1">
    <location>
        <begin position="221"/>
        <end position="239"/>
    </location>
</feature>
<keyword evidence="1" id="KW-1133">Transmembrane helix</keyword>
<organism evidence="2 3">
    <name type="scientific">Mycolicibacterium sarraceniae</name>
    <dbReference type="NCBI Taxonomy" id="1534348"/>
    <lineage>
        <taxon>Bacteria</taxon>
        <taxon>Bacillati</taxon>
        <taxon>Actinomycetota</taxon>
        <taxon>Actinomycetes</taxon>
        <taxon>Mycobacteriales</taxon>
        <taxon>Mycobacteriaceae</taxon>
        <taxon>Mycolicibacterium</taxon>
    </lineage>
</organism>
<dbReference type="InterPro" id="IPR021315">
    <property type="entry name" value="Gap/Sap"/>
</dbReference>
<dbReference type="RefSeq" id="WP_163694692.1">
    <property type="nucleotide sequence ID" value="NZ_AP022595.1"/>
</dbReference>
<protein>
    <recommendedName>
        <fullName evidence="4">GAP family protein</fullName>
    </recommendedName>
</protein>
<accession>A0A7I7SN11</accession>
<sequence length="240" mass="24757">MWGIVSLLGLSVAADPLRIGIAMLLTSRPRPMVNLVAFWLGSLVAGIVVSLGAFVLFPGLVSEALNIVVSWIGSLTGGHTRRIVGAVALFVAAASAVRLARRPMVGAKRVLQKSNWAAQPSASTAISRVALRARELLQDGRPWVSFAAGLSQGPAPVEYLAAISVIHASGAATGTQLGASVAFTVATLAVVEVLLVSFVVKPAQTQSILANARDCLQPYRQHIATVVAGLLGIVLVVGSG</sequence>
<dbReference type="AlphaFoldDB" id="A0A7I7SN11"/>
<gene>
    <name evidence="2" type="ORF">MSAR_05410</name>
</gene>